<organism evidence="6 7">
    <name type="scientific">Mycolicibacterium wolinskyi</name>
    <dbReference type="NCBI Taxonomy" id="59750"/>
    <lineage>
        <taxon>Bacteria</taxon>
        <taxon>Bacillati</taxon>
        <taxon>Actinomycetota</taxon>
        <taxon>Actinomycetes</taxon>
        <taxon>Mycobacteriales</taxon>
        <taxon>Mycobacteriaceae</taxon>
        <taxon>Mycolicibacterium</taxon>
    </lineage>
</organism>
<dbReference type="Proteomes" id="UP000193964">
    <property type="component" value="Unassembled WGS sequence"/>
</dbReference>
<protein>
    <submittedName>
        <fullName evidence="6">LemA family protein</fullName>
    </submittedName>
</protein>
<gene>
    <name evidence="6" type="ORF">AWC31_29665</name>
</gene>
<dbReference type="InterPro" id="IPR007156">
    <property type="entry name" value="MamQ_LemA"/>
</dbReference>
<dbReference type="InterPro" id="IPR023353">
    <property type="entry name" value="LemA-like_dom_sf"/>
</dbReference>
<dbReference type="AlphaFoldDB" id="A0A1X2F664"/>
<evidence type="ECO:0000313" key="6">
    <source>
        <dbReference type="EMBL" id="ORX13933.1"/>
    </source>
</evidence>
<evidence type="ECO:0000256" key="3">
    <source>
        <dbReference type="ARBA" id="ARBA00022692"/>
    </source>
</evidence>
<name>A0A1X2F664_9MYCO</name>
<dbReference type="Pfam" id="PF04011">
    <property type="entry name" value="LemA"/>
    <property type="match status" value="1"/>
</dbReference>
<sequence length="180" mass="19508">MDVTLALIVILILAVSVLTGFVVGHNKLRAADVNVAEALAGIDVELSRRAALIPALVHTVQAFAAHEKAVLGQVSAATAALTSATRSTSVARRSAAETELDDAIAEVLALRSAYPQLNSSNNFLDLQDDLADTENKLAFARQYYNDAVSQLNRLIATIPWMYVARLAAVEERDFYQMPRR</sequence>
<dbReference type="EMBL" id="LQQA01000017">
    <property type="protein sequence ID" value="ORX13933.1"/>
    <property type="molecule type" value="Genomic_DNA"/>
</dbReference>
<evidence type="ECO:0000256" key="2">
    <source>
        <dbReference type="ARBA" id="ARBA00008854"/>
    </source>
</evidence>
<dbReference type="PANTHER" id="PTHR34478">
    <property type="entry name" value="PROTEIN LEMA"/>
    <property type="match status" value="1"/>
</dbReference>
<dbReference type="RefSeq" id="WP_085145704.1">
    <property type="nucleotide sequence ID" value="NZ_LQQA01000017.1"/>
</dbReference>
<accession>A0A1X2F664</accession>
<dbReference type="SUPFAM" id="SSF140478">
    <property type="entry name" value="LemA-like"/>
    <property type="match status" value="1"/>
</dbReference>
<keyword evidence="3" id="KW-0812">Transmembrane</keyword>
<proteinExistence type="inferred from homology"/>
<comment type="caution">
    <text evidence="6">The sequence shown here is derived from an EMBL/GenBank/DDBJ whole genome shotgun (WGS) entry which is preliminary data.</text>
</comment>
<dbReference type="Gene3D" id="1.20.1440.20">
    <property type="entry name" value="LemA-like domain"/>
    <property type="match status" value="1"/>
</dbReference>
<evidence type="ECO:0000256" key="5">
    <source>
        <dbReference type="ARBA" id="ARBA00023136"/>
    </source>
</evidence>
<dbReference type="OrthoDB" id="9804152at2"/>
<reference evidence="6 7" key="1">
    <citation type="submission" date="2016-01" db="EMBL/GenBank/DDBJ databases">
        <title>The new phylogeny of the genus Mycobacterium.</title>
        <authorList>
            <person name="Tarcisio F."/>
            <person name="Conor M."/>
            <person name="Antonella G."/>
            <person name="Elisabetta G."/>
            <person name="Giulia F.S."/>
            <person name="Sara T."/>
            <person name="Anna F."/>
            <person name="Clotilde B."/>
            <person name="Roberto B."/>
            <person name="Veronica D.S."/>
            <person name="Fabio R."/>
            <person name="Monica P."/>
            <person name="Olivier J."/>
            <person name="Enrico T."/>
            <person name="Nicola S."/>
        </authorList>
    </citation>
    <scope>NUCLEOTIDE SEQUENCE [LARGE SCALE GENOMIC DNA]</scope>
    <source>
        <strain evidence="6 7">ATCC 700010</strain>
    </source>
</reference>
<evidence type="ECO:0000313" key="7">
    <source>
        <dbReference type="Proteomes" id="UP000193964"/>
    </source>
</evidence>
<comment type="subcellular location">
    <subcellularLocation>
        <location evidence="1">Membrane</location>
        <topology evidence="1">Single-pass membrane protein</topology>
    </subcellularLocation>
</comment>
<keyword evidence="5" id="KW-0472">Membrane</keyword>
<dbReference type="GO" id="GO:0016020">
    <property type="term" value="C:membrane"/>
    <property type="evidence" value="ECO:0007669"/>
    <property type="project" value="UniProtKB-SubCell"/>
</dbReference>
<keyword evidence="4" id="KW-1133">Transmembrane helix</keyword>
<dbReference type="PANTHER" id="PTHR34478:SF2">
    <property type="entry name" value="MEMBRANE PROTEIN"/>
    <property type="match status" value="1"/>
</dbReference>
<evidence type="ECO:0000256" key="4">
    <source>
        <dbReference type="ARBA" id="ARBA00022989"/>
    </source>
</evidence>
<comment type="similarity">
    <text evidence="2">Belongs to the LemA family.</text>
</comment>
<evidence type="ECO:0000256" key="1">
    <source>
        <dbReference type="ARBA" id="ARBA00004167"/>
    </source>
</evidence>